<proteinExistence type="predicted"/>
<name>A0A8T5VGX4_9BRAD</name>
<dbReference type="RefSeq" id="WP_206706219.1">
    <property type="nucleotide sequence ID" value="NZ_CP096255.1"/>
</dbReference>
<gene>
    <name evidence="1" type="ORF">HAP41_0000009500</name>
</gene>
<dbReference type="AlphaFoldDB" id="A0A8T5VGX4"/>
<reference evidence="1" key="1">
    <citation type="journal article" date="2017" name="Syst. Appl. Microbiol.">
        <title>Soybeans inoculated with root zone soils of Canadian native legumes harbour diverse and novel Bradyrhizobium spp. that possess agricultural potential.</title>
        <authorList>
            <person name="Bromfield E.S.P."/>
            <person name="Cloutier S."/>
            <person name="Tambong J.T."/>
            <person name="Tran Thi T.V."/>
        </authorList>
    </citation>
    <scope>NUCLEOTIDE SEQUENCE</scope>
    <source>
        <strain evidence="1">1S5</strain>
    </source>
</reference>
<sequence length="92" mass="10138">MSGFYVLDVPDFRPLVDAARRDPLCVVRDVVAGYNLIEFHEEIEIDRMATGLGEAVWFGCLTGGLDGRITLFTSQKLRLAPTNLPVLPDVSS</sequence>
<evidence type="ECO:0000313" key="1">
    <source>
        <dbReference type="EMBL" id="UPT89185.1"/>
    </source>
</evidence>
<protein>
    <submittedName>
        <fullName evidence="1">Uncharacterized protein</fullName>
    </submittedName>
</protein>
<reference evidence="1" key="2">
    <citation type="submission" date="2022-04" db="EMBL/GenBank/DDBJ databases">
        <authorList>
            <person name="Bromfield E.S.P."/>
            <person name="Cloutier S."/>
        </authorList>
    </citation>
    <scope>NUCLEOTIDE SEQUENCE</scope>
    <source>
        <strain evidence="1">1S5</strain>
    </source>
</reference>
<organism evidence="1 2">
    <name type="scientific">Bradyrhizobium barranii subsp. apii</name>
    <dbReference type="NCBI Taxonomy" id="2819348"/>
    <lineage>
        <taxon>Bacteria</taxon>
        <taxon>Pseudomonadati</taxon>
        <taxon>Pseudomonadota</taxon>
        <taxon>Alphaproteobacteria</taxon>
        <taxon>Hyphomicrobiales</taxon>
        <taxon>Nitrobacteraceae</taxon>
        <taxon>Bradyrhizobium</taxon>
        <taxon>Bradyrhizobium barranii</taxon>
    </lineage>
</organism>
<dbReference type="Proteomes" id="UP000551709">
    <property type="component" value="Chromosome"/>
</dbReference>
<evidence type="ECO:0000313" key="2">
    <source>
        <dbReference type="Proteomes" id="UP000551709"/>
    </source>
</evidence>
<dbReference type="EMBL" id="CP096255">
    <property type="protein sequence ID" value="UPT89185.1"/>
    <property type="molecule type" value="Genomic_DNA"/>
</dbReference>
<accession>A0A8T5VGX4</accession>